<dbReference type="PROSITE" id="PS50042">
    <property type="entry name" value="CNMP_BINDING_3"/>
    <property type="match status" value="1"/>
</dbReference>
<feature type="domain" description="Cyclic nucleotide-binding" evidence="3">
    <location>
        <begin position="18"/>
        <end position="63"/>
    </location>
</feature>
<keyword evidence="1" id="KW-0129">CBS domain</keyword>
<dbReference type="InterPro" id="IPR000644">
    <property type="entry name" value="CBS_dom"/>
</dbReference>
<dbReference type="InterPro" id="IPR014710">
    <property type="entry name" value="RmlC-like_jellyroll"/>
</dbReference>
<dbReference type="OrthoDB" id="9808528at2"/>
<dbReference type="Proteomes" id="UP000035760">
    <property type="component" value="Unassembled WGS sequence"/>
</dbReference>
<evidence type="ECO:0000256" key="1">
    <source>
        <dbReference type="ARBA" id="ARBA00023122"/>
    </source>
</evidence>
<dbReference type="InterPro" id="IPR046342">
    <property type="entry name" value="CBS_dom_sf"/>
</dbReference>
<evidence type="ECO:0000313" key="4">
    <source>
        <dbReference type="EMBL" id="CDI02276.1"/>
    </source>
</evidence>
<dbReference type="InterPro" id="IPR005105">
    <property type="entry name" value="GlnD_Uridyltrans_N"/>
</dbReference>
<feature type="compositionally biased region" description="Polar residues" evidence="2">
    <location>
        <begin position="76"/>
        <end position="87"/>
    </location>
</feature>
<dbReference type="EMBL" id="CBTJ020000033">
    <property type="protein sequence ID" value="CDI02276.1"/>
    <property type="molecule type" value="Genomic_DNA"/>
</dbReference>
<keyword evidence="5" id="KW-1185">Reference proteome</keyword>
<proteinExistence type="predicted"/>
<dbReference type="InterPro" id="IPR000595">
    <property type="entry name" value="cNMP-bd_dom"/>
</dbReference>
<evidence type="ECO:0000313" key="5">
    <source>
        <dbReference type="Proteomes" id="UP000035760"/>
    </source>
</evidence>
<dbReference type="Gene3D" id="2.60.120.10">
    <property type="entry name" value="Jelly Rolls"/>
    <property type="match status" value="1"/>
</dbReference>
<dbReference type="STRING" id="1400863.BN873_270072"/>
<dbReference type="PANTHER" id="PTHR43080:SF2">
    <property type="entry name" value="CBS DOMAIN-CONTAINING PROTEIN"/>
    <property type="match status" value="1"/>
</dbReference>
<dbReference type="AlphaFoldDB" id="W6M3J1"/>
<dbReference type="Gene3D" id="3.10.580.10">
    <property type="entry name" value="CBS-domain"/>
    <property type="match status" value="1"/>
</dbReference>
<dbReference type="PANTHER" id="PTHR43080">
    <property type="entry name" value="CBS DOMAIN-CONTAINING PROTEIN CBSX3, MITOCHONDRIAL"/>
    <property type="match status" value="1"/>
</dbReference>
<dbReference type="Pfam" id="PF03445">
    <property type="entry name" value="DUF294"/>
    <property type="match status" value="1"/>
</dbReference>
<protein>
    <recommendedName>
        <fullName evidence="3">Cyclic nucleotide-binding domain-containing protein</fullName>
    </recommendedName>
</protein>
<evidence type="ECO:0000256" key="2">
    <source>
        <dbReference type="SAM" id="MobiDB-lite"/>
    </source>
</evidence>
<accession>W6M3J1</accession>
<dbReference type="RefSeq" id="WP_048672276.1">
    <property type="nucleotide sequence ID" value="NZ_CBTJ020000033.1"/>
</dbReference>
<name>W6M3J1_9GAMM</name>
<dbReference type="CDD" id="cd04589">
    <property type="entry name" value="CBS_pair_CAP-ED_NT_Pol-beta-like_DUF294_assoc"/>
    <property type="match status" value="1"/>
</dbReference>
<dbReference type="Pfam" id="PF00571">
    <property type="entry name" value="CBS"/>
    <property type="match status" value="2"/>
</dbReference>
<comment type="caution">
    <text evidence="4">The sequence shown here is derived from an EMBL/GenBank/DDBJ whole genome shotgun (WGS) entry which is preliminary data.</text>
</comment>
<dbReference type="SUPFAM" id="SSF54631">
    <property type="entry name" value="CBS-domain pair"/>
    <property type="match status" value="1"/>
</dbReference>
<dbReference type="GO" id="GO:0008773">
    <property type="term" value="F:[protein-PII] uridylyltransferase activity"/>
    <property type="evidence" value="ECO:0007669"/>
    <property type="project" value="InterPro"/>
</dbReference>
<sequence>MATPDALDPKSFLANLPPFSQLSALELAQLTQNLTVAHYHTGEVLLKAGERPICLFVVITGTVWEIEGNDPPSRPPQTLSETAISQSQDEDQPSLKCVIALYTAQDTFDIRGLLEGTSKRSFVAAEPTHCLCLAKDVFLATLQANPGFARFYDLKIARRITAASTESEDLQELSAFTVTKIRDIYIHPPTYVTAKATIHETAVAMKTHKTNSVLVQHGDETGILTATDLREAAIIQRRSLDAPVGSLATYDLIGMAPDDFLFNALLQMTRHNINRLVIREGTTIHGILEQIDLLSYLSNHSHLIALQIERAQSKEELKWASRELINVIRDLHGKGVKIRYIMQLVSELNKKMLRKLMELLAPPELLDNSCLLVLGSEGREEQVLKTDQDNALILRDDFSYADLARITAEFTASLLDFGYPRCPGNIMISNPYWTKSVAAFKDELFEWIVHPTHDSFLQFAIFCDAKAVAGDENLLRHVKDRMHRLLGDYRSFYSQFAKATVAFETPLGFFTNFVLEKNRDELDIKKGGIFPIVHGVRSLALEYRLPQTNTIERITALSQRNLFAPSFGTELIEAFTFMSTLRTRAGLQKIEQGLPQDNYMNPKELSKLDRELLRDSLKIVNEFKKFTVYHFKLGMIS</sequence>
<dbReference type="InterPro" id="IPR018490">
    <property type="entry name" value="cNMP-bd_dom_sf"/>
</dbReference>
<gene>
    <name evidence="4" type="ORF">BN873_270072</name>
</gene>
<reference evidence="4" key="1">
    <citation type="submission" date="2013-07" db="EMBL/GenBank/DDBJ databases">
        <authorList>
            <person name="McIlroy S."/>
        </authorList>
    </citation>
    <scope>NUCLEOTIDE SEQUENCE [LARGE SCALE GENOMIC DNA]</scope>
    <source>
        <strain evidence="4">Run_A_D11</strain>
    </source>
</reference>
<dbReference type="InterPro" id="IPR051257">
    <property type="entry name" value="Diverse_CBS-Domain"/>
</dbReference>
<organism evidence="4 5">
    <name type="scientific">Candidatus Competibacter denitrificans Run_A_D11</name>
    <dbReference type="NCBI Taxonomy" id="1400863"/>
    <lineage>
        <taxon>Bacteria</taxon>
        <taxon>Pseudomonadati</taxon>
        <taxon>Pseudomonadota</taxon>
        <taxon>Gammaproteobacteria</taxon>
        <taxon>Candidatus Competibacteraceae</taxon>
        <taxon>Candidatus Competibacter</taxon>
    </lineage>
</organism>
<dbReference type="CDD" id="cd05401">
    <property type="entry name" value="NT_GlnE_GlnD_like"/>
    <property type="match status" value="1"/>
</dbReference>
<dbReference type="SUPFAM" id="SSF51206">
    <property type="entry name" value="cAMP-binding domain-like"/>
    <property type="match status" value="1"/>
</dbReference>
<evidence type="ECO:0000259" key="3">
    <source>
        <dbReference type="PROSITE" id="PS50042"/>
    </source>
</evidence>
<feature type="region of interest" description="Disordered" evidence="2">
    <location>
        <begin position="69"/>
        <end position="91"/>
    </location>
</feature>
<reference evidence="4" key="2">
    <citation type="submission" date="2014-03" db="EMBL/GenBank/DDBJ databases">
        <title>Candidatus Competibacter-lineage genomes retrieved from metagenomes reveal functional metabolic diversity.</title>
        <authorList>
            <person name="McIlroy S.J."/>
            <person name="Albertsen M."/>
            <person name="Andresen E.K."/>
            <person name="Saunders A.M."/>
            <person name="Kristiansen R."/>
            <person name="Stokholm-Bjerregaard M."/>
            <person name="Nielsen K.L."/>
            <person name="Nielsen P.H."/>
        </authorList>
    </citation>
    <scope>NUCLEOTIDE SEQUENCE</scope>
    <source>
        <strain evidence="4">Run_A_D11</strain>
    </source>
</reference>
<dbReference type="CDD" id="cd00038">
    <property type="entry name" value="CAP_ED"/>
    <property type="match status" value="1"/>
</dbReference>
<dbReference type="Pfam" id="PF10335">
    <property type="entry name" value="DUF294_C"/>
    <property type="match status" value="1"/>
</dbReference>
<dbReference type="InterPro" id="IPR018821">
    <property type="entry name" value="DUF294_put_nucleoTrafse_sb-bd"/>
</dbReference>